<name>A0AAV1VLA7_9STRA</name>
<evidence type="ECO:0000256" key="1">
    <source>
        <dbReference type="SAM" id="MobiDB-lite"/>
    </source>
</evidence>
<dbReference type="AlphaFoldDB" id="A0AAV1VLA7"/>
<dbReference type="Proteomes" id="UP001162060">
    <property type="component" value="Unassembled WGS sequence"/>
</dbReference>
<accession>A0AAV1VLA7</accession>
<evidence type="ECO:0000313" key="2">
    <source>
        <dbReference type="EMBL" id="CAK7947105.1"/>
    </source>
</evidence>
<reference evidence="2" key="1">
    <citation type="submission" date="2024-01" db="EMBL/GenBank/DDBJ databases">
        <authorList>
            <person name="Webb A."/>
        </authorList>
    </citation>
    <scope>NUCLEOTIDE SEQUENCE</scope>
    <source>
        <strain evidence="2">Pm1</strain>
    </source>
</reference>
<gene>
    <name evidence="2" type="ORF">PM001_LOCUS32255</name>
</gene>
<feature type="region of interest" description="Disordered" evidence="1">
    <location>
        <begin position="1"/>
        <end position="21"/>
    </location>
</feature>
<sequence length="146" mass="16242">MPRSPRGHRTKTDDVRVRKASVSPSALNSSTFCVASHQENAPPACARPPAAVASHVLQLKRARMFRKPRSSGSTASKVTAPLSDFSLSWMRGGVFHRDRFLRSIWKLGVVHSVSRVTTVVRQVGFCMRRLQSSSGSRRVSEYLLQH</sequence>
<protein>
    <submittedName>
        <fullName evidence="2">Uncharacterized protein</fullName>
    </submittedName>
</protein>
<proteinExistence type="predicted"/>
<dbReference type="EMBL" id="CAKLBY020000378">
    <property type="protein sequence ID" value="CAK7947105.1"/>
    <property type="molecule type" value="Genomic_DNA"/>
</dbReference>
<comment type="caution">
    <text evidence="2">The sequence shown here is derived from an EMBL/GenBank/DDBJ whole genome shotgun (WGS) entry which is preliminary data.</text>
</comment>
<organism evidence="2 3">
    <name type="scientific">Peronospora matthiolae</name>
    <dbReference type="NCBI Taxonomy" id="2874970"/>
    <lineage>
        <taxon>Eukaryota</taxon>
        <taxon>Sar</taxon>
        <taxon>Stramenopiles</taxon>
        <taxon>Oomycota</taxon>
        <taxon>Peronosporomycetes</taxon>
        <taxon>Peronosporales</taxon>
        <taxon>Peronosporaceae</taxon>
        <taxon>Peronospora</taxon>
    </lineage>
</organism>
<evidence type="ECO:0000313" key="3">
    <source>
        <dbReference type="Proteomes" id="UP001162060"/>
    </source>
</evidence>